<dbReference type="Proteomes" id="UP000001542">
    <property type="component" value="Unassembled WGS sequence"/>
</dbReference>
<feature type="compositionally biased region" description="Low complexity" evidence="1">
    <location>
        <begin position="119"/>
        <end position="129"/>
    </location>
</feature>
<name>A2F2Y0_TRIV3</name>
<reference evidence="2" key="1">
    <citation type="submission" date="2006-10" db="EMBL/GenBank/DDBJ databases">
        <authorList>
            <person name="Amadeo P."/>
            <person name="Zhao Q."/>
            <person name="Wortman J."/>
            <person name="Fraser-Liggett C."/>
            <person name="Carlton J."/>
        </authorList>
    </citation>
    <scope>NUCLEOTIDE SEQUENCE</scope>
    <source>
        <strain evidence="2">G3</strain>
    </source>
</reference>
<proteinExistence type="predicted"/>
<sequence>MNDDLQILNQAVTTLTTAANTTSQSLSSEIQKGFSDIVNAMNNIGNTTRDGQGLAIGIDDIYNALADNSFVDLKSMQDLAAECGRIGTTSQGHRLSPKQQAPLGGVFIPPYSSPTLSEQPPRQQQPPKQENALAELFKEPEQQQAPPQQQQPQQPQQQQVQQQAPKKEFSPQELMRMPYNVPQPQQPQQ</sequence>
<feature type="region of interest" description="Disordered" evidence="1">
    <location>
        <begin position="88"/>
        <end position="189"/>
    </location>
</feature>
<evidence type="ECO:0000313" key="3">
    <source>
        <dbReference type="Proteomes" id="UP000001542"/>
    </source>
</evidence>
<feature type="non-terminal residue" evidence="2">
    <location>
        <position position="189"/>
    </location>
</feature>
<evidence type="ECO:0000256" key="1">
    <source>
        <dbReference type="SAM" id="MobiDB-lite"/>
    </source>
</evidence>
<dbReference type="VEuPathDB" id="TrichDB:TVAGG3_0743370"/>
<gene>
    <name evidence="2" type="ORF">TVAG_096840</name>
</gene>
<dbReference type="InParanoid" id="A2F2Y0"/>
<organism evidence="2 3">
    <name type="scientific">Trichomonas vaginalis (strain ATCC PRA-98 / G3)</name>
    <dbReference type="NCBI Taxonomy" id="412133"/>
    <lineage>
        <taxon>Eukaryota</taxon>
        <taxon>Metamonada</taxon>
        <taxon>Parabasalia</taxon>
        <taxon>Trichomonadida</taxon>
        <taxon>Trichomonadidae</taxon>
        <taxon>Trichomonas</taxon>
    </lineage>
</organism>
<feature type="compositionally biased region" description="Low complexity" evidence="1">
    <location>
        <begin position="142"/>
        <end position="164"/>
    </location>
</feature>
<protein>
    <submittedName>
        <fullName evidence="2">Gamma-gliadin, putative</fullName>
    </submittedName>
</protein>
<dbReference type="EMBL" id="DS113590">
    <property type="protein sequence ID" value="EAY00773.1"/>
    <property type="molecule type" value="Genomic_DNA"/>
</dbReference>
<feature type="compositionally biased region" description="Polar residues" evidence="1">
    <location>
        <begin position="88"/>
        <end position="99"/>
    </location>
</feature>
<dbReference type="VEuPathDB" id="TrichDB:TVAG_096840"/>
<dbReference type="KEGG" id="tva:4758595"/>
<accession>A2F2Y0</accession>
<dbReference type="AlphaFoldDB" id="A2F2Y0"/>
<keyword evidence="3" id="KW-1185">Reference proteome</keyword>
<dbReference type="SMR" id="A2F2Y0"/>
<evidence type="ECO:0000313" key="2">
    <source>
        <dbReference type="EMBL" id="EAY00773.1"/>
    </source>
</evidence>
<reference evidence="2" key="2">
    <citation type="journal article" date="2007" name="Science">
        <title>Draft genome sequence of the sexually transmitted pathogen Trichomonas vaginalis.</title>
        <authorList>
            <person name="Carlton J.M."/>
            <person name="Hirt R.P."/>
            <person name="Silva J.C."/>
            <person name="Delcher A.L."/>
            <person name="Schatz M."/>
            <person name="Zhao Q."/>
            <person name="Wortman J.R."/>
            <person name="Bidwell S.L."/>
            <person name="Alsmark U.C.M."/>
            <person name="Besteiro S."/>
            <person name="Sicheritz-Ponten T."/>
            <person name="Noel C.J."/>
            <person name="Dacks J.B."/>
            <person name="Foster P.G."/>
            <person name="Simillion C."/>
            <person name="Van de Peer Y."/>
            <person name="Miranda-Saavedra D."/>
            <person name="Barton G.J."/>
            <person name="Westrop G.D."/>
            <person name="Mueller S."/>
            <person name="Dessi D."/>
            <person name="Fiori P.L."/>
            <person name="Ren Q."/>
            <person name="Paulsen I."/>
            <person name="Zhang H."/>
            <person name="Bastida-Corcuera F.D."/>
            <person name="Simoes-Barbosa A."/>
            <person name="Brown M.T."/>
            <person name="Hayes R.D."/>
            <person name="Mukherjee M."/>
            <person name="Okumura C.Y."/>
            <person name="Schneider R."/>
            <person name="Smith A.J."/>
            <person name="Vanacova S."/>
            <person name="Villalvazo M."/>
            <person name="Haas B.J."/>
            <person name="Pertea M."/>
            <person name="Feldblyum T.V."/>
            <person name="Utterback T.R."/>
            <person name="Shu C.L."/>
            <person name="Osoegawa K."/>
            <person name="de Jong P.J."/>
            <person name="Hrdy I."/>
            <person name="Horvathova L."/>
            <person name="Zubacova Z."/>
            <person name="Dolezal P."/>
            <person name="Malik S.B."/>
            <person name="Logsdon J.M. Jr."/>
            <person name="Henze K."/>
            <person name="Gupta A."/>
            <person name="Wang C.C."/>
            <person name="Dunne R.L."/>
            <person name="Upcroft J.A."/>
            <person name="Upcroft P."/>
            <person name="White O."/>
            <person name="Salzberg S.L."/>
            <person name="Tang P."/>
            <person name="Chiu C.-H."/>
            <person name="Lee Y.-S."/>
            <person name="Embley T.M."/>
            <person name="Coombs G.H."/>
            <person name="Mottram J.C."/>
            <person name="Tachezy J."/>
            <person name="Fraser-Liggett C.M."/>
            <person name="Johnson P.J."/>
        </authorList>
    </citation>
    <scope>NUCLEOTIDE SEQUENCE [LARGE SCALE GENOMIC DNA]</scope>
    <source>
        <strain evidence="2">G3</strain>
    </source>
</reference>